<evidence type="ECO:0000256" key="6">
    <source>
        <dbReference type="ARBA" id="ARBA00022927"/>
    </source>
</evidence>
<accession>A0A1E4T461</accession>
<dbReference type="AlphaFoldDB" id="A0A1E4T461"/>
<dbReference type="Pfam" id="PF03810">
    <property type="entry name" value="IBN_N"/>
    <property type="match status" value="1"/>
</dbReference>
<keyword evidence="8" id="KW-0175">Coiled coil</keyword>
<dbReference type="GO" id="GO:0006606">
    <property type="term" value="P:protein import into nucleus"/>
    <property type="evidence" value="ECO:0007669"/>
    <property type="project" value="InterPro"/>
</dbReference>
<keyword evidence="6" id="KW-0653">Protein transport</keyword>
<comment type="subcellular location">
    <subcellularLocation>
        <location evidence="2">Cytoplasm</location>
    </subcellularLocation>
    <subcellularLocation>
        <location evidence="1">Nucleus</location>
    </subcellularLocation>
</comment>
<organism evidence="10 11">
    <name type="scientific">[Candida] arabinofermentans NRRL YB-2248</name>
    <dbReference type="NCBI Taxonomy" id="983967"/>
    <lineage>
        <taxon>Eukaryota</taxon>
        <taxon>Fungi</taxon>
        <taxon>Dikarya</taxon>
        <taxon>Ascomycota</taxon>
        <taxon>Saccharomycotina</taxon>
        <taxon>Pichiomycetes</taxon>
        <taxon>Pichiales</taxon>
        <taxon>Pichiaceae</taxon>
        <taxon>Ogataea</taxon>
        <taxon>Ogataea/Candida clade</taxon>
    </lineage>
</organism>
<keyword evidence="5" id="KW-0677">Repeat</keyword>
<evidence type="ECO:0000256" key="7">
    <source>
        <dbReference type="ARBA" id="ARBA00023242"/>
    </source>
</evidence>
<dbReference type="GO" id="GO:0005634">
    <property type="term" value="C:nucleus"/>
    <property type="evidence" value="ECO:0007669"/>
    <property type="project" value="UniProtKB-ARBA"/>
</dbReference>
<evidence type="ECO:0000256" key="4">
    <source>
        <dbReference type="ARBA" id="ARBA00022490"/>
    </source>
</evidence>
<evidence type="ECO:0000256" key="2">
    <source>
        <dbReference type="ARBA" id="ARBA00004496"/>
    </source>
</evidence>
<feature type="domain" description="Importin N-terminal" evidence="9">
    <location>
        <begin position="27"/>
        <end position="93"/>
    </location>
</feature>
<keyword evidence="3" id="KW-0813">Transport</keyword>
<keyword evidence="4" id="KW-0963">Cytoplasm</keyword>
<dbReference type="InterPro" id="IPR058584">
    <property type="entry name" value="IMB1_TNPO1-like_TPR"/>
</dbReference>
<keyword evidence="11" id="KW-1185">Reference proteome</keyword>
<gene>
    <name evidence="10" type="ORF">CANARDRAFT_27731</name>
</gene>
<sequence length="1102" mass="124123">MSEQFIQELEATLSLALSPDNAAIKQATTQLTHLYKDDSILPSMVQILLSTSNTGLQQLTAVELNKLIPKNWSKLNPDLKQQIRLSTLQFSLQHDSKKIRHLTSRVIASIADIDIPLNEWPDLLQSLVTSSQDPTLQVKESSLYTINCILEKYPIEWLEHSQDFLNLFALILNDTNSTPELQVTSITSLETISNYASEDDEVLKNLQNLFNELIPSMFQALKNSIYYQDLDQTKTMFNSWNELAVSELKLIIPIFVEFYEFLIETSLNSSLDEEIRCFAIKLIIIMVSCYKSKTSQLKLGPKLSQLALKLACEVDENVEDELDNEEDELNENEEDSPNSLGLRLLNMLSVDLPPNQVCQPVFELLPSMLQSTNEFERRGSLLAVGFIVEGAPDYISTQLPKVIQALMTGLQDSSIIVQAATLRVLSLISEELKDVVAEYHAELLPPIISIIDSTNKIMVYKYATKALDILIEYMSYESIKLYMEPLMNKLFQMMDSAQSSSLKSTIVSAIGSVAYASGKSFTPFFSNSIQFLERFIANMDNIEGMTENDIELRAQTFENISSMARAVGSEAFSPYAQPLISASYQAIHSTNGRLRESGFAFISNMAKVYGEQFTPFLEKIIPEIFVCLNQDEIATNFEDVEDFDNLDEEELLNNQFNVHTGITVEKEVALVALSELAIGTKKGFTPFVEQTMSTLATQIDESIIRESALATMWKVVQSMYNSYGIESSIVLNLIQTVSKITVAILPDEFDMIMVNTCLDCLSENIKLMGKVAILPNLEDSTNLETLVSQLQLLFKNEHLSQLQDLEDEFNDDDDQDTSEMDVVIYDMSLEVLVSLSSAFGPEFHTIFTPFKDLIFNQVNTKSKNKRVSTLGSLAEIANGMKSNNPYLSQFLEIFVTKLQSDKSSEVRGNAAYGVGIIIENSTDDMKLENAYPTILNALSKLLNKADKESLKTEDGDDETHDVINRTFANACGCVSRMILKHSDSVPLNIIIPVLFDHLPLVTGFEENEPIFEVIYKLFQMENPIILNSVPKVVDIFEFVFIKELEKQKLIEESTLGREENIERFNQFINDESKSKAVEFLKYLNEKFNGIVATKEVLKNVIA</sequence>
<dbReference type="Pfam" id="PF25574">
    <property type="entry name" value="TPR_IMB1"/>
    <property type="match status" value="1"/>
</dbReference>
<dbReference type="STRING" id="983967.A0A1E4T461"/>
<evidence type="ECO:0000256" key="3">
    <source>
        <dbReference type="ARBA" id="ARBA00022448"/>
    </source>
</evidence>
<dbReference type="SUPFAM" id="SSF48371">
    <property type="entry name" value="ARM repeat"/>
    <property type="match status" value="2"/>
</dbReference>
<dbReference type="GO" id="GO:0031267">
    <property type="term" value="F:small GTPase binding"/>
    <property type="evidence" value="ECO:0007669"/>
    <property type="project" value="InterPro"/>
</dbReference>
<name>A0A1E4T461_9ASCO</name>
<evidence type="ECO:0000313" key="10">
    <source>
        <dbReference type="EMBL" id="ODV86539.1"/>
    </source>
</evidence>
<dbReference type="InterPro" id="IPR016024">
    <property type="entry name" value="ARM-type_fold"/>
</dbReference>
<dbReference type="EMBL" id="KV453850">
    <property type="protein sequence ID" value="ODV86539.1"/>
    <property type="molecule type" value="Genomic_DNA"/>
</dbReference>
<evidence type="ECO:0000259" key="9">
    <source>
        <dbReference type="PROSITE" id="PS50166"/>
    </source>
</evidence>
<dbReference type="GO" id="GO:0005737">
    <property type="term" value="C:cytoplasm"/>
    <property type="evidence" value="ECO:0007669"/>
    <property type="project" value="UniProtKB-SubCell"/>
</dbReference>
<dbReference type="InterPro" id="IPR040122">
    <property type="entry name" value="Importin_beta"/>
</dbReference>
<evidence type="ECO:0000256" key="1">
    <source>
        <dbReference type="ARBA" id="ARBA00004123"/>
    </source>
</evidence>
<reference evidence="11" key="1">
    <citation type="submission" date="2016-04" db="EMBL/GenBank/DDBJ databases">
        <title>Comparative genomics of biotechnologically important yeasts.</title>
        <authorList>
            <consortium name="DOE Joint Genome Institute"/>
            <person name="Riley R."/>
            <person name="Haridas S."/>
            <person name="Wolfe K.H."/>
            <person name="Lopes M.R."/>
            <person name="Hittinger C.T."/>
            <person name="Goker M."/>
            <person name="Salamov A."/>
            <person name="Wisecaver J."/>
            <person name="Long T.M."/>
            <person name="Aerts A.L."/>
            <person name="Barry K."/>
            <person name="Choi C."/>
            <person name="Clum A."/>
            <person name="Coughlan A.Y."/>
            <person name="Deshpande S."/>
            <person name="Douglass A.P."/>
            <person name="Hanson S.J."/>
            <person name="Klenk H.-P."/>
            <person name="Labutti K."/>
            <person name="Lapidus A."/>
            <person name="Lindquist E."/>
            <person name="Lipzen A."/>
            <person name="Meier-Kolthoff J.P."/>
            <person name="Ohm R.A."/>
            <person name="Otillar R.P."/>
            <person name="Pangilinan J."/>
            <person name="Peng Y."/>
            <person name="Rokas A."/>
            <person name="Rosa C.A."/>
            <person name="Scheuner C."/>
            <person name="Sibirny A.A."/>
            <person name="Slot J.C."/>
            <person name="Stielow J.B."/>
            <person name="Sun H."/>
            <person name="Kurtzman C.P."/>
            <person name="Blackwell M."/>
            <person name="Grigoriev I.V."/>
            <person name="Jeffries T.W."/>
        </authorList>
    </citation>
    <scope>NUCLEOTIDE SEQUENCE [LARGE SCALE GENOMIC DNA]</scope>
    <source>
        <strain evidence="11">NRRL YB-2248</strain>
    </source>
</reference>
<feature type="coiled-coil region" evidence="8">
    <location>
        <begin position="308"/>
        <end position="335"/>
    </location>
</feature>
<dbReference type="PROSITE" id="PS50166">
    <property type="entry name" value="IMPORTIN_B_NT"/>
    <property type="match status" value="1"/>
</dbReference>
<dbReference type="OrthoDB" id="7862313at2759"/>
<dbReference type="InterPro" id="IPR011989">
    <property type="entry name" value="ARM-like"/>
</dbReference>
<dbReference type="InterPro" id="IPR057672">
    <property type="entry name" value="TPR_IPO4/5"/>
</dbReference>
<dbReference type="InterPro" id="IPR001494">
    <property type="entry name" value="Importin-beta_N"/>
</dbReference>
<dbReference type="Gene3D" id="1.25.10.10">
    <property type="entry name" value="Leucine-rich Repeat Variant"/>
    <property type="match status" value="1"/>
</dbReference>
<dbReference type="PANTHER" id="PTHR10527">
    <property type="entry name" value="IMPORTIN BETA"/>
    <property type="match status" value="1"/>
</dbReference>
<evidence type="ECO:0000256" key="5">
    <source>
        <dbReference type="ARBA" id="ARBA00022737"/>
    </source>
</evidence>
<keyword evidence="7" id="KW-0539">Nucleus</keyword>
<evidence type="ECO:0000313" key="11">
    <source>
        <dbReference type="Proteomes" id="UP000094801"/>
    </source>
</evidence>
<dbReference type="Proteomes" id="UP000094801">
    <property type="component" value="Unassembled WGS sequence"/>
</dbReference>
<evidence type="ECO:0000256" key="8">
    <source>
        <dbReference type="SAM" id="Coils"/>
    </source>
</evidence>
<proteinExistence type="predicted"/>
<protein>
    <recommendedName>
        <fullName evidence="9">Importin N-terminal domain-containing protein</fullName>
    </recommendedName>
</protein>
<dbReference type="Pfam" id="PF25780">
    <property type="entry name" value="TPR_IPO5"/>
    <property type="match status" value="1"/>
</dbReference>